<dbReference type="Proteomes" id="UP000639775">
    <property type="component" value="Unassembled WGS sequence"/>
</dbReference>
<dbReference type="InterPro" id="IPR025272">
    <property type="entry name" value="SocA_Panacea"/>
</dbReference>
<gene>
    <name evidence="2" type="ORF">HAT86_04150</name>
</gene>
<protein>
    <submittedName>
        <fullName evidence="2">DUF4065 domain-containing protein</fullName>
    </submittedName>
</protein>
<reference evidence="2" key="1">
    <citation type="submission" date="2020-03" db="EMBL/GenBank/DDBJ databases">
        <title>Roseovarius gahaiensis sp. nov., isolated from Gahai Saline Lake, China.</title>
        <authorList>
            <person name="Sun X."/>
        </authorList>
    </citation>
    <scope>NUCLEOTIDE SEQUENCE</scope>
    <source>
        <strain evidence="2">GH877</strain>
    </source>
</reference>
<accession>A0A967BBT0</accession>
<evidence type="ECO:0000313" key="2">
    <source>
        <dbReference type="EMBL" id="NHQ73660.1"/>
    </source>
</evidence>
<name>A0A967BBT0_9RHOB</name>
<feature type="domain" description="Antitoxin SocA-like Panacea" evidence="1">
    <location>
        <begin position="29"/>
        <end position="133"/>
    </location>
</feature>
<dbReference type="AlphaFoldDB" id="A0A967BBT0"/>
<dbReference type="EMBL" id="JAAORB010000004">
    <property type="protein sequence ID" value="NHQ73660.1"/>
    <property type="molecule type" value="Genomic_DNA"/>
</dbReference>
<comment type="caution">
    <text evidence="2">The sequence shown here is derived from an EMBL/GenBank/DDBJ whole genome shotgun (WGS) entry which is preliminary data.</text>
</comment>
<dbReference type="Pfam" id="PF13274">
    <property type="entry name" value="SocA_Panacea"/>
    <property type="match status" value="1"/>
</dbReference>
<proteinExistence type="predicted"/>
<organism evidence="2 3">
    <name type="scientific">Roseovarius gahaiensis</name>
    <dbReference type="NCBI Taxonomy" id="2716691"/>
    <lineage>
        <taxon>Bacteria</taxon>
        <taxon>Pseudomonadati</taxon>
        <taxon>Pseudomonadota</taxon>
        <taxon>Alphaproteobacteria</taxon>
        <taxon>Rhodobacterales</taxon>
        <taxon>Roseobacteraceae</taxon>
        <taxon>Roseovarius</taxon>
    </lineage>
</organism>
<sequence length="176" mass="20253">MAAPYTPLAIANEFIDRHGEPYGLEHMKLQKLVYCSYGYWLGHYGLEGSRLTSEGPQIWKFGPVFPSLYHALKLFGRREIDAPQSASPFGEPDRVDEGDREVLNLIDWVWDRYGHMTSFSLSDLTHRPGTPWHKVAQENNFRVAQNTPIPDEYIHEEFCRLLTEVDADGENQRKTG</sequence>
<keyword evidence="3" id="KW-1185">Reference proteome</keyword>
<evidence type="ECO:0000313" key="3">
    <source>
        <dbReference type="Proteomes" id="UP000639775"/>
    </source>
</evidence>
<dbReference type="RefSeq" id="WP_167193697.1">
    <property type="nucleotide sequence ID" value="NZ_JAAORB010000004.1"/>
</dbReference>
<evidence type="ECO:0000259" key="1">
    <source>
        <dbReference type="Pfam" id="PF13274"/>
    </source>
</evidence>